<accession>A0A0C4E297</accession>
<comment type="subcellular location">
    <subcellularLocation>
        <location evidence="1">Membrane</location>
        <topology evidence="1">Multi-pass membrane protein</topology>
    </subcellularLocation>
</comment>
<sequence>MSNGSSKGSSKSSFHFVAGLGSGILSAALLQPIDPLKTRVQQSGHHSLVRSLAEIRASSRGLAGLWRGTVPDLAQDIQTPTHGLALRMTRKALSSALAWTVYEELIMRAELSWSMGGAASSRTEKTL</sequence>
<keyword evidence="3" id="KW-0496">Mitochondrion</keyword>
<evidence type="ECO:0000256" key="1">
    <source>
        <dbReference type="ARBA" id="ARBA00004141"/>
    </source>
</evidence>
<keyword evidence="2 6" id="KW-0812">Transmembrane</keyword>
<reference evidence="9" key="4">
    <citation type="journal article" date="2015" name="G3 (Bethesda)">
        <title>Genome sequences of three phytopathogenic species of the Magnaporthaceae family of fungi.</title>
        <authorList>
            <person name="Okagaki L.H."/>
            <person name="Nunes C.C."/>
            <person name="Sailsbery J."/>
            <person name="Clay B."/>
            <person name="Brown D."/>
            <person name="John T."/>
            <person name="Oh Y."/>
            <person name="Young N."/>
            <person name="Fitzgerald M."/>
            <person name="Haas B.J."/>
            <person name="Zeng Q."/>
            <person name="Young S."/>
            <person name="Adiconis X."/>
            <person name="Fan L."/>
            <person name="Levin J.Z."/>
            <person name="Mitchell T.K."/>
            <person name="Okubara P.A."/>
            <person name="Farman M.L."/>
            <person name="Kohn L.M."/>
            <person name="Birren B."/>
            <person name="Ma L.-J."/>
            <person name="Dean R.A."/>
        </authorList>
    </citation>
    <scope>NUCLEOTIDE SEQUENCE</scope>
    <source>
        <strain evidence="9">ATCC 64411 / 73-15</strain>
    </source>
</reference>
<keyword evidence="7" id="KW-0813">Transport</keyword>
<dbReference type="Pfam" id="PF00153">
    <property type="entry name" value="Mito_carr"/>
    <property type="match status" value="1"/>
</dbReference>
<dbReference type="STRING" id="644358.A0A0C4E297"/>
<evidence type="ECO:0000256" key="2">
    <source>
        <dbReference type="ARBA" id="ARBA00022692"/>
    </source>
</evidence>
<dbReference type="Proteomes" id="UP000011715">
    <property type="component" value="Unassembled WGS sequence"/>
</dbReference>
<feature type="repeat" description="Solcar" evidence="6">
    <location>
        <begin position="10"/>
        <end position="93"/>
    </location>
</feature>
<evidence type="ECO:0000256" key="4">
    <source>
        <dbReference type="ARBA" id="ARBA00022989"/>
    </source>
</evidence>
<evidence type="ECO:0000313" key="9">
    <source>
        <dbReference type="EnsemblFungi" id="MAPG_06527T0"/>
    </source>
</evidence>
<dbReference type="SUPFAM" id="SSF103506">
    <property type="entry name" value="Mitochondrial carrier"/>
    <property type="match status" value="1"/>
</dbReference>
<dbReference type="InterPro" id="IPR018108">
    <property type="entry name" value="MCP_transmembrane"/>
</dbReference>
<evidence type="ECO:0000313" key="8">
    <source>
        <dbReference type="EMBL" id="KLU87528.1"/>
    </source>
</evidence>
<reference evidence="8" key="1">
    <citation type="submission" date="2010-05" db="EMBL/GenBank/DDBJ databases">
        <title>The Genome Sequence of Magnaporthe poae strain ATCC 64411.</title>
        <authorList>
            <consortium name="The Broad Institute Genome Sequencing Platform"/>
            <consortium name="Broad Institute Genome Sequencing Center for Infectious Disease"/>
            <person name="Ma L.-J."/>
            <person name="Dead R."/>
            <person name="Young S."/>
            <person name="Zeng Q."/>
            <person name="Koehrsen M."/>
            <person name="Alvarado L."/>
            <person name="Berlin A."/>
            <person name="Chapman S.B."/>
            <person name="Chen Z."/>
            <person name="Freedman E."/>
            <person name="Gellesch M."/>
            <person name="Goldberg J."/>
            <person name="Griggs A."/>
            <person name="Gujja S."/>
            <person name="Heilman E.R."/>
            <person name="Heiman D."/>
            <person name="Hepburn T."/>
            <person name="Howarth C."/>
            <person name="Jen D."/>
            <person name="Larson L."/>
            <person name="Mehta T."/>
            <person name="Neiman D."/>
            <person name="Pearson M."/>
            <person name="Roberts A."/>
            <person name="Saif S."/>
            <person name="Shea T."/>
            <person name="Shenoy N."/>
            <person name="Sisk P."/>
            <person name="Stolte C."/>
            <person name="Sykes S."/>
            <person name="Walk T."/>
            <person name="White J."/>
            <person name="Yandava C."/>
            <person name="Haas B."/>
            <person name="Nusbaum C."/>
            <person name="Birren B."/>
        </authorList>
    </citation>
    <scope>NUCLEOTIDE SEQUENCE</scope>
    <source>
        <strain evidence="8">ATCC 64411</strain>
    </source>
</reference>
<dbReference type="PANTHER" id="PTHR46181:SF3">
    <property type="entry name" value="MITOCHONDRIAL GLYCINE TRANSPORTER"/>
    <property type="match status" value="1"/>
</dbReference>
<dbReference type="GO" id="GO:0015187">
    <property type="term" value="F:glycine transmembrane transporter activity"/>
    <property type="evidence" value="ECO:0007669"/>
    <property type="project" value="TreeGrafter"/>
</dbReference>
<evidence type="ECO:0000256" key="6">
    <source>
        <dbReference type="PROSITE-ProRule" id="PRU00282"/>
    </source>
</evidence>
<organism evidence="9 10">
    <name type="scientific">Magnaporthiopsis poae (strain ATCC 64411 / 73-15)</name>
    <name type="common">Kentucky bluegrass fungus</name>
    <name type="synonym">Magnaporthe poae</name>
    <dbReference type="NCBI Taxonomy" id="644358"/>
    <lineage>
        <taxon>Eukaryota</taxon>
        <taxon>Fungi</taxon>
        <taxon>Dikarya</taxon>
        <taxon>Ascomycota</taxon>
        <taxon>Pezizomycotina</taxon>
        <taxon>Sordariomycetes</taxon>
        <taxon>Sordariomycetidae</taxon>
        <taxon>Magnaporthales</taxon>
        <taxon>Magnaporthaceae</taxon>
        <taxon>Magnaporthiopsis</taxon>
    </lineage>
</organism>
<dbReference type="EnsemblFungi" id="MAPG_06527T0">
    <property type="protein sequence ID" value="MAPG_06527T0"/>
    <property type="gene ID" value="MAPG_06527"/>
</dbReference>
<protein>
    <submittedName>
        <fullName evidence="8">Solute carrier family 25 member 38</fullName>
    </submittedName>
</protein>
<evidence type="ECO:0000313" key="10">
    <source>
        <dbReference type="Proteomes" id="UP000011715"/>
    </source>
</evidence>
<dbReference type="GO" id="GO:0005739">
    <property type="term" value="C:mitochondrion"/>
    <property type="evidence" value="ECO:0007669"/>
    <property type="project" value="TreeGrafter"/>
</dbReference>
<comment type="similarity">
    <text evidence="7">Belongs to the mitochondrial carrier (TC 2.A.29) family.</text>
</comment>
<dbReference type="VEuPathDB" id="FungiDB:MAPG_06527"/>
<evidence type="ECO:0000256" key="5">
    <source>
        <dbReference type="ARBA" id="ARBA00023136"/>
    </source>
</evidence>
<gene>
    <name evidence="8" type="ORF">MAPG_06527</name>
</gene>
<dbReference type="AlphaFoldDB" id="A0A0C4E297"/>
<dbReference type="PANTHER" id="PTHR46181">
    <property type="entry name" value="MITOCHONDRIAL GLYCINE TRANSPORTER"/>
    <property type="match status" value="1"/>
</dbReference>
<keyword evidence="4" id="KW-1133">Transmembrane helix</keyword>
<proteinExistence type="inferred from homology"/>
<reference evidence="8" key="3">
    <citation type="submission" date="2011-03" db="EMBL/GenBank/DDBJ databases">
        <title>Annotation of Magnaporthe poae ATCC 64411.</title>
        <authorList>
            <person name="Ma L.-J."/>
            <person name="Dead R."/>
            <person name="Young S.K."/>
            <person name="Zeng Q."/>
            <person name="Gargeya S."/>
            <person name="Fitzgerald M."/>
            <person name="Haas B."/>
            <person name="Abouelleil A."/>
            <person name="Alvarado L."/>
            <person name="Arachchi H.M."/>
            <person name="Berlin A."/>
            <person name="Brown A."/>
            <person name="Chapman S.B."/>
            <person name="Chen Z."/>
            <person name="Dunbar C."/>
            <person name="Freedman E."/>
            <person name="Gearin G."/>
            <person name="Gellesch M."/>
            <person name="Goldberg J."/>
            <person name="Griggs A."/>
            <person name="Gujja S."/>
            <person name="Heiman D."/>
            <person name="Howarth C."/>
            <person name="Larson L."/>
            <person name="Lui A."/>
            <person name="MacDonald P.J.P."/>
            <person name="Mehta T."/>
            <person name="Montmayeur A."/>
            <person name="Murphy C."/>
            <person name="Neiman D."/>
            <person name="Pearson M."/>
            <person name="Priest M."/>
            <person name="Roberts A."/>
            <person name="Saif S."/>
            <person name="Shea T."/>
            <person name="Shenoy N."/>
            <person name="Sisk P."/>
            <person name="Stolte C."/>
            <person name="Sykes S."/>
            <person name="Yandava C."/>
            <person name="Wortman J."/>
            <person name="Nusbaum C."/>
            <person name="Birren B."/>
        </authorList>
    </citation>
    <scope>NUCLEOTIDE SEQUENCE</scope>
    <source>
        <strain evidence="8">ATCC 64411</strain>
    </source>
</reference>
<dbReference type="PROSITE" id="PS50920">
    <property type="entry name" value="SOLCAR"/>
    <property type="match status" value="1"/>
</dbReference>
<keyword evidence="5 6" id="KW-0472">Membrane</keyword>
<dbReference type="EMBL" id="GL876970">
    <property type="protein sequence ID" value="KLU87528.1"/>
    <property type="molecule type" value="Genomic_DNA"/>
</dbReference>
<dbReference type="OrthoDB" id="1924968at2759"/>
<dbReference type="GO" id="GO:1904983">
    <property type="term" value="P:glycine import into mitochondrion"/>
    <property type="evidence" value="ECO:0007669"/>
    <property type="project" value="TreeGrafter"/>
</dbReference>
<reference evidence="9" key="5">
    <citation type="submission" date="2015-06" db="UniProtKB">
        <authorList>
            <consortium name="EnsemblFungi"/>
        </authorList>
    </citation>
    <scope>IDENTIFICATION</scope>
    <source>
        <strain evidence="9">ATCC 64411</strain>
    </source>
</reference>
<dbReference type="EMBL" id="ADBL01001585">
    <property type="status" value="NOT_ANNOTATED_CDS"/>
    <property type="molecule type" value="Genomic_DNA"/>
</dbReference>
<name>A0A0C4E297_MAGP6</name>
<keyword evidence="3" id="KW-0999">Mitochondrion inner membrane</keyword>
<evidence type="ECO:0000256" key="3">
    <source>
        <dbReference type="ARBA" id="ARBA00022792"/>
    </source>
</evidence>
<evidence type="ECO:0000256" key="7">
    <source>
        <dbReference type="RuleBase" id="RU000488"/>
    </source>
</evidence>
<keyword evidence="10" id="KW-1185">Reference proteome</keyword>
<dbReference type="InterPro" id="IPR023395">
    <property type="entry name" value="MCP_dom_sf"/>
</dbReference>
<dbReference type="eggNOG" id="KOG0766">
    <property type="taxonomic scope" value="Eukaryota"/>
</dbReference>
<dbReference type="GO" id="GO:0016020">
    <property type="term" value="C:membrane"/>
    <property type="evidence" value="ECO:0007669"/>
    <property type="project" value="UniProtKB-SubCell"/>
</dbReference>
<reference evidence="10" key="2">
    <citation type="submission" date="2010-05" db="EMBL/GenBank/DDBJ databases">
        <title>The genome sequence of Magnaporthe poae strain ATCC 64411.</title>
        <authorList>
            <person name="Ma L.-J."/>
            <person name="Dead R."/>
            <person name="Young S."/>
            <person name="Zeng Q."/>
            <person name="Koehrsen M."/>
            <person name="Alvarado L."/>
            <person name="Berlin A."/>
            <person name="Chapman S.B."/>
            <person name="Chen Z."/>
            <person name="Freedman E."/>
            <person name="Gellesch M."/>
            <person name="Goldberg J."/>
            <person name="Griggs A."/>
            <person name="Gujja S."/>
            <person name="Heilman E.R."/>
            <person name="Heiman D."/>
            <person name="Hepburn T."/>
            <person name="Howarth C."/>
            <person name="Jen D."/>
            <person name="Larson L."/>
            <person name="Mehta T."/>
            <person name="Neiman D."/>
            <person name="Pearson M."/>
            <person name="Roberts A."/>
            <person name="Saif S."/>
            <person name="Shea T."/>
            <person name="Shenoy N."/>
            <person name="Sisk P."/>
            <person name="Stolte C."/>
            <person name="Sykes S."/>
            <person name="Walk T."/>
            <person name="White J."/>
            <person name="Yandava C."/>
            <person name="Haas B."/>
            <person name="Nusbaum C."/>
            <person name="Birren B."/>
        </authorList>
    </citation>
    <scope>NUCLEOTIDE SEQUENCE [LARGE SCALE GENOMIC DNA]</scope>
    <source>
        <strain evidence="10">ATCC 64411 / 73-15</strain>
    </source>
</reference>
<dbReference type="Gene3D" id="1.50.40.10">
    <property type="entry name" value="Mitochondrial carrier domain"/>
    <property type="match status" value="1"/>
</dbReference>